<dbReference type="InterPro" id="IPR041677">
    <property type="entry name" value="DNA2/NAM7_AAA_11"/>
</dbReference>
<dbReference type="Gene3D" id="3.40.50.300">
    <property type="entry name" value="P-loop containing nucleotide triphosphate hydrolases"/>
    <property type="match status" value="1"/>
</dbReference>
<dbReference type="Pfam" id="PF13086">
    <property type="entry name" value="AAA_11"/>
    <property type="match status" value="1"/>
</dbReference>
<dbReference type="OrthoDB" id="5096448at2759"/>
<accession>A0A9P5H8X1</accession>
<dbReference type="SUPFAM" id="SSF52540">
    <property type="entry name" value="P-loop containing nucleoside triphosphate hydrolases"/>
    <property type="match status" value="1"/>
</dbReference>
<evidence type="ECO:0000313" key="3">
    <source>
        <dbReference type="Proteomes" id="UP000722485"/>
    </source>
</evidence>
<evidence type="ECO:0000259" key="1">
    <source>
        <dbReference type="Pfam" id="PF13086"/>
    </source>
</evidence>
<protein>
    <recommendedName>
        <fullName evidence="1">DNA2/NAM7 helicase helicase domain-containing protein</fullName>
    </recommendedName>
</protein>
<dbReference type="InterPro" id="IPR027417">
    <property type="entry name" value="P-loop_NTPase"/>
</dbReference>
<gene>
    <name evidence="2" type="ORF">G7Z17_g5468</name>
</gene>
<proteinExistence type="predicted"/>
<evidence type="ECO:0000313" key="2">
    <source>
        <dbReference type="EMBL" id="KAF7550803.1"/>
    </source>
</evidence>
<sequence length="312" mass="34406">MCVARISNGAFRSSGDVASKAKQDVWGTEKGDVASQVNQDEWAAGEGEFAPQWQEDDPAEDAVPDAVTTDSRVAWLAPQNKLVDDAALRLKRKVGNNLVCRLFPWKRELRNLLQSEVVGPELIDLGNLDQGTSGQQRSLLRHFNTVSNLHWKEHSPGANADSLSQMAKGIAAKDKAKWARFHEAVRTKADDPDLFKANKASYGEEIRKLLLHTAQSCRAICSTPIAMAQFANKLEWTPDLITVDEAARMTEAMAMVPVAKYPAAAIVWMGDVKQFKPMAPAYDGPLFPNHINMPPTHIIAHPQNAVHKQAVR</sequence>
<feature type="domain" description="DNA2/NAM7 helicase helicase" evidence="1">
    <location>
        <begin position="69"/>
        <end position="278"/>
    </location>
</feature>
<dbReference type="EMBL" id="JAANBB010000091">
    <property type="protein sequence ID" value="KAF7550803.1"/>
    <property type="molecule type" value="Genomic_DNA"/>
</dbReference>
<reference evidence="2" key="1">
    <citation type="submission" date="2020-03" db="EMBL/GenBank/DDBJ databases">
        <title>Draft Genome Sequence of Cylindrodendrum hubeiense.</title>
        <authorList>
            <person name="Buettner E."/>
            <person name="Kellner H."/>
        </authorList>
    </citation>
    <scope>NUCLEOTIDE SEQUENCE</scope>
    <source>
        <strain evidence="2">IHI 201604</strain>
    </source>
</reference>
<dbReference type="AlphaFoldDB" id="A0A9P5H8X1"/>
<dbReference type="Proteomes" id="UP000722485">
    <property type="component" value="Unassembled WGS sequence"/>
</dbReference>
<dbReference type="GO" id="GO:0004386">
    <property type="term" value="F:helicase activity"/>
    <property type="evidence" value="ECO:0007669"/>
    <property type="project" value="InterPro"/>
</dbReference>
<keyword evidence="3" id="KW-1185">Reference proteome</keyword>
<comment type="caution">
    <text evidence="2">The sequence shown here is derived from an EMBL/GenBank/DDBJ whole genome shotgun (WGS) entry which is preliminary data.</text>
</comment>
<name>A0A9P5H8X1_9HYPO</name>
<organism evidence="2 3">
    <name type="scientific">Cylindrodendrum hubeiense</name>
    <dbReference type="NCBI Taxonomy" id="595255"/>
    <lineage>
        <taxon>Eukaryota</taxon>
        <taxon>Fungi</taxon>
        <taxon>Dikarya</taxon>
        <taxon>Ascomycota</taxon>
        <taxon>Pezizomycotina</taxon>
        <taxon>Sordariomycetes</taxon>
        <taxon>Hypocreomycetidae</taxon>
        <taxon>Hypocreales</taxon>
        <taxon>Nectriaceae</taxon>
        <taxon>Cylindrodendrum</taxon>
    </lineage>
</organism>